<comment type="caution">
    <text evidence="4">The sequence shown here is derived from an EMBL/GenBank/DDBJ whole genome shotgun (WGS) entry which is preliminary data.</text>
</comment>
<keyword evidence="2" id="KW-0175">Coiled coil</keyword>
<organism evidence="4 5">
    <name type="scientific">Solilutibacter silvestris</name>
    <dbReference type="NCBI Taxonomy" id="1645665"/>
    <lineage>
        <taxon>Bacteria</taxon>
        <taxon>Pseudomonadati</taxon>
        <taxon>Pseudomonadota</taxon>
        <taxon>Gammaproteobacteria</taxon>
        <taxon>Lysobacterales</taxon>
        <taxon>Lysobacteraceae</taxon>
        <taxon>Solilutibacter</taxon>
    </lineage>
</organism>
<dbReference type="InterPro" id="IPR050465">
    <property type="entry name" value="UPF0194_transport"/>
</dbReference>
<dbReference type="RefSeq" id="WP_165782355.1">
    <property type="nucleotide sequence ID" value="NZ_NPZB01000001.1"/>
</dbReference>
<dbReference type="Proteomes" id="UP000236220">
    <property type="component" value="Unassembled WGS sequence"/>
</dbReference>
<evidence type="ECO:0000256" key="1">
    <source>
        <dbReference type="ARBA" id="ARBA00004196"/>
    </source>
</evidence>
<comment type="subcellular location">
    <subcellularLocation>
        <location evidence="1">Cell envelope</location>
    </subcellularLocation>
</comment>
<name>A0A2K1Q1C4_9GAMM</name>
<evidence type="ECO:0000256" key="3">
    <source>
        <dbReference type="SAM" id="Phobius"/>
    </source>
</evidence>
<evidence type="ECO:0000313" key="4">
    <source>
        <dbReference type="EMBL" id="PNS08849.1"/>
    </source>
</evidence>
<dbReference type="Gene3D" id="1.10.287.470">
    <property type="entry name" value="Helix hairpin bin"/>
    <property type="match status" value="1"/>
</dbReference>
<dbReference type="EMBL" id="NPZB01000001">
    <property type="protein sequence ID" value="PNS08849.1"/>
    <property type="molecule type" value="Genomic_DNA"/>
</dbReference>
<dbReference type="PANTHER" id="PTHR32347">
    <property type="entry name" value="EFFLUX SYSTEM COMPONENT YKNX-RELATED"/>
    <property type="match status" value="1"/>
</dbReference>
<dbReference type="PANTHER" id="PTHR32347:SF23">
    <property type="entry name" value="BLL5650 PROTEIN"/>
    <property type="match status" value="1"/>
</dbReference>
<keyword evidence="3" id="KW-1133">Transmembrane helix</keyword>
<sequence>MDVLKNKSAGKWPSWVPSKLRRPRSLIVAVLVAIVLMAVGFWGLGKASPSIQRSELWIDTAVKGDMKREIRASGVLVPKDIRWIVANVPSRVERIVVEPGATVTEDTTVLVLTNPEIQTSLERAQAALSGAESEVLATRASMKSQVLDQEAIRVGAESDWKSAAIQAAAYKRAYEGGAIPGIELKKIEITEQQNRQKADLQAQRVVAAKENMNAQLNAAIARRDQAAGALQIVKQQIESLQVKAGINGILQQIDVEPGQQVEIGAKLARVAKPDALIARVQVPEILAKDLALNLPATIDLRVASVPGKVSRIDPAVRNGSVAVDIVFDGEPPSAARPDLAVEGRILLGNLRNVVSIEKPSLAAPLTTSTLFVLRQGDHIARRARVSYGVASSDRIEIRSGVNAGDQVVLSDTSRWKDEDSLQIR</sequence>
<accession>A0A2K1Q1C4</accession>
<protein>
    <submittedName>
        <fullName evidence="4">HlyD family secretion protein</fullName>
    </submittedName>
</protein>
<gene>
    <name evidence="4" type="ORF">Lysil_0478</name>
</gene>
<feature type="transmembrane region" description="Helical" evidence="3">
    <location>
        <begin position="26"/>
        <end position="45"/>
    </location>
</feature>
<proteinExistence type="predicted"/>
<keyword evidence="5" id="KW-1185">Reference proteome</keyword>
<keyword evidence="3" id="KW-0472">Membrane</keyword>
<evidence type="ECO:0000313" key="5">
    <source>
        <dbReference type="Proteomes" id="UP000236220"/>
    </source>
</evidence>
<evidence type="ECO:0000256" key="2">
    <source>
        <dbReference type="ARBA" id="ARBA00023054"/>
    </source>
</evidence>
<dbReference type="Gene3D" id="2.40.50.100">
    <property type="match status" value="1"/>
</dbReference>
<dbReference type="AlphaFoldDB" id="A0A2K1Q1C4"/>
<dbReference type="Gene3D" id="2.40.30.170">
    <property type="match status" value="1"/>
</dbReference>
<dbReference type="Gene3D" id="2.40.420.20">
    <property type="match status" value="1"/>
</dbReference>
<reference evidence="4 5" key="1">
    <citation type="submission" date="2017-08" db="EMBL/GenBank/DDBJ databases">
        <title>Lysobacter sylvestris genome.</title>
        <authorList>
            <person name="Zhang D.-C."/>
            <person name="Albuquerque L."/>
            <person name="Franca L."/>
            <person name="Froufe H.J.C."/>
            <person name="Barroso C."/>
            <person name="Egas C."/>
            <person name="Da Costa M."/>
            <person name="Margesin R."/>
        </authorList>
    </citation>
    <scope>NUCLEOTIDE SEQUENCE [LARGE SCALE GENOMIC DNA]</scope>
    <source>
        <strain evidence="4 5">AM20-91</strain>
    </source>
</reference>
<dbReference type="GO" id="GO:0030313">
    <property type="term" value="C:cell envelope"/>
    <property type="evidence" value="ECO:0007669"/>
    <property type="project" value="UniProtKB-SubCell"/>
</dbReference>
<keyword evidence="3" id="KW-0812">Transmembrane</keyword>